<evidence type="ECO:0000256" key="1">
    <source>
        <dbReference type="ARBA" id="ARBA00006295"/>
    </source>
</evidence>
<dbReference type="InterPro" id="IPR003115">
    <property type="entry name" value="ParB_N"/>
</dbReference>
<dbReference type="SMART" id="SM00470">
    <property type="entry name" value="ParB"/>
    <property type="match status" value="1"/>
</dbReference>
<dbReference type="EMBL" id="LNJQ01000003">
    <property type="protein sequence ID" value="KWZ39545.1"/>
    <property type="molecule type" value="Genomic_DNA"/>
</dbReference>
<dbReference type="SUPFAM" id="SSF109709">
    <property type="entry name" value="KorB DNA-binding domain-like"/>
    <property type="match status" value="1"/>
</dbReference>
<dbReference type="PANTHER" id="PTHR33375">
    <property type="entry name" value="CHROMOSOME-PARTITIONING PROTEIN PARB-RELATED"/>
    <property type="match status" value="1"/>
</dbReference>
<comment type="caution">
    <text evidence="4">The sequence shown here is derived from an EMBL/GenBank/DDBJ whole genome shotgun (WGS) entry which is preliminary data.</text>
</comment>
<sequence>MNAPAKAKKAGPQLNLTRLSAVAQIAVAKPSQPADTEIELDRIYSVPQVRQKFVNIEELAASIKLNGMVEPIVVHEEADGKYRVIVGERRFRAAPIAGLTKVPAIIKRGLTALEIRRIQVTENNDRDDLTAFEEAMGVVDDVAAYGTKEAMLIWNRSEGWISKRVAVKRYAAPVRELLEKDLCGDFEVLHSLNQIYDIEDGHDEFERLATRLRDGLPLSRDEARNLLARQKSWKREQEALAQRRSELALEHPQAGGNAAAGAASAGKAGTAPENAHQWTYPTSKGAAAGDDAGAPPAGNGKPEQQTFETMQPTEEQKAAAARDRAGLTLDNLRNETFEWGEANQAQFNSMKTCMVTLGYDLHQTEWVMWQGFLAMVLPMLEAIGPDRAGSYLKKLQGELKGKTPLQLWEEVHPEEAAGREPTPDMPEGWRF</sequence>
<accession>A0ABR5T8V3</accession>
<evidence type="ECO:0000259" key="3">
    <source>
        <dbReference type="SMART" id="SM00470"/>
    </source>
</evidence>
<dbReference type="InterPro" id="IPR036086">
    <property type="entry name" value="ParB/Sulfiredoxin_sf"/>
</dbReference>
<dbReference type="Pfam" id="PF02195">
    <property type="entry name" value="ParB_N"/>
    <property type="match status" value="1"/>
</dbReference>
<organism evidence="4 5">
    <name type="scientific">Burkholderia savannae</name>
    <dbReference type="NCBI Taxonomy" id="1637837"/>
    <lineage>
        <taxon>Bacteria</taxon>
        <taxon>Pseudomonadati</taxon>
        <taxon>Pseudomonadota</taxon>
        <taxon>Betaproteobacteria</taxon>
        <taxon>Burkholderiales</taxon>
        <taxon>Burkholderiaceae</taxon>
        <taxon>Burkholderia</taxon>
        <taxon>pseudomallei group</taxon>
    </lineage>
</organism>
<dbReference type="RefSeq" id="WP_060822498.1">
    <property type="nucleotide sequence ID" value="NZ_LNJQ01000003.1"/>
</dbReference>
<dbReference type="Proteomes" id="UP000070255">
    <property type="component" value="Unassembled WGS sequence"/>
</dbReference>
<feature type="domain" description="ParB-like N-terminal" evidence="3">
    <location>
        <begin position="36"/>
        <end position="124"/>
    </location>
</feature>
<dbReference type="SUPFAM" id="SSF110849">
    <property type="entry name" value="ParB/Sulfiredoxin"/>
    <property type="match status" value="1"/>
</dbReference>
<feature type="compositionally biased region" description="Low complexity" evidence="2">
    <location>
        <begin position="254"/>
        <end position="271"/>
    </location>
</feature>
<feature type="compositionally biased region" description="Basic and acidic residues" evidence="2">
    <location>
        <begin position="314"/>
        <end position="323"/>
    </location>
</feature>
<dbReference type="Gene3D" id="1.10.10.2830">
    <property type="match status" value="1"/>
</dbReference>
<evidence type="ECO:0000313" key="4">
    <source>
        <dbReference type="EMBL" id="KWZ39545.1"/>
    </source>
</evidence>
<feature type="region of interest" description="Disordered" evidence="2">
    <location>
        <begin position="250"/>
        <end position="323"/>
    </location>
</feature>
<name>A0ABR5T8V3_9BURK</name>
<proteinExistence type="inferred from homology"/>
<protein>
    <submittedName>
        <fullName evidence="4">Chromosome partitioning protein ParB</fullName>
    </submittedName>
</protein>
<dbReference type="NCBIfam" id="TIGR00180">
    <property type="entry name" value="parB_part"/>
    <property type="match status" value="1"/>
</dbReference>
<feature type="compositionally biased region" description="Low complexity" evidence="2">
    <location>
        <begin position="285"/>
        <end position="298"/>
    </location>
</feature>
<keyword evidence="5" id="KW-1185">Reference proteome</keyword>
<evidence type="ECO:0000256" key="2">
    <source>
        <dbReference type="SAM" id="MobiDB-lite"/>
    </source>
</evidence>
<reference evidence="4 5" key="1">
    <citation type="submission" date="2015-11" db="EMBL/GenBank/DDBJ databases">
        <authorList>
            <person name="Sahl J."/>
            <person name="Wagner D."/>
            <person name="Keim P."/>
        </authorList>
    </citation>
    <scope>NUCLEOTIDE SEQUENCE [LARGE SCALE GENOMIC DNA]</scope>
    <source>
        <strain evidence="4 5">BDU18</strain>
    </source>
</reference>
<feature type="compositionally biased region" description="Polar residues" evidence="2">
    <location>
        <begin position="302"/>
        <end position="313"/>
    </location>
</feature>
<dbReference type="InterPro" id="IPR050336">
    <property type="entry name" value="Chromosome_partition/occlusion"/>
</dbReference>
<evidence type="ECO:0000313" key="5">
    <source>
        <dbReference type="Proteomes" id="UP000070255"/>
    </source>
</evidence>
<gene>
    <name evidence="4" type="ORF">WS72_19240</name>
</gene>
<comment type="similarity">
    <text evidence="1">Belongs to the ParB family.</text>
</comment>
<dbReference type="InterPro" id="IPR004437">
    <property type="entry name" value="ParB/RepB/Spo0J"/>
</dbReference>
<dbReference type="Gene3D" id="3.90.1530.30">
    <property type="match status" value="1"/>
</dbReference>
<dbReference type="PANTHER" id="PTHR33375:SF1">
    <property type="entry name" value="CHROMOSOME-PARTITIONING PROTEIN PARB-RELATED"/>
    <property type="match status" value="1"/>
</dbReference>